<evidence type="ECO:0000313" key="1">
    <source>
        <dbReference type="EMBL" id="JAD31730.1"/>
    </source>
</evidence>
<accession>A0A0A8Z4R1</accession>
<name>A0A0A8Z4R1_ARUDO</name>
<dbReference type="EMBL" id="GBRH01266165">
    <property type="protein sequence ID" value="JAD31730.1"/>
    <property type="molecule type" value="Transcribed_RNA"/>
</dbReference>
<reference evidence="1" key="1">
    <citation type="submission" date="2014-09" db="EMBL/GenBank/DDBJ databases">
        <authorList>
            <person name="Magalhaes I.L.F."/>
            <person name="Oliveira U."/>
            <person name="Santos F.R."/>
            <person name="Vidigal T.H.D.A."/>
            <person name="Brescovit A.D."/>
            <person name="Santos A.J."/>
        </authorList>
    </citation>
    <scope>NUCLEOTIDE SEQUENCE</scope>
    <source>
        <tissue evidence="1">Shoot tissue taken approximately 20 cm above the soil surface</tissue>
    </source>
</reference>
<reference evidence="1" key="2">
    <citation type="journal article" date="2015" name="Data Brief">
        <title>Shoot transcriptome of the giant reed, Arundo donax.</title>
        <authorList>
            <person name="Barrero R.A."/>
            <person name="Guerrero F.D."/>
            <person name="Moolhuijzen P."/>
            <person name="Goolsby J.A."/>
            <person name="Tidwell J."/>
            <person name="Bellgard S.E."/>
            <person name="Bellgard M.I."/>
        </authorList>
    </citation>
    <scope>NUCLEOTIDE SEQUENCE</scope>
    <source>
        <tissue evidence="1">Shoot tissue taken approximately 20 cm above the soil surface</tissue>
    </source>
</reference>
<organism evidence="1">
    <name type="scientific">Arundo donax</name>
    <name type="common">Giant reed</name>
    <name type="synonym">Donax arundinaceus</name>
    <dbReference type="NCBI Taxonomy" id="35708"/>
    <lineage>
        <taxon>Eukaryota</taxon>
        <taxon>Viridiplantae</taxon>
        <taxon>Streptophyta</taxon>
        <taxon>Embryophyta</taxon>
        <taxon>Tracheophyta</taxon>
        <taxon>Spermatophyta</taxon>
        <taxon>Magnoliopsida</taxon>
        <taxon>Liliopsida</taxon>
        <taxon>Poales</taxon>
        <taxon>Poaceae</taxon>
        <taxon>PACMAD clade</taxon>
        <taxon>Arundinoideae</taxon>
        <taxon>Arundineae</taxon>
        <taxon>Arundo</taxon>
    </lineage>
</organism>
<sequence>MAGSENRLALVYSFHGLTWTRDWRSNTIELYLQLIKLNFIKKTNQTKL</sequence>
<proteinExistence type="predicted"/>
<dbReference type="AlphaFoldDB" id="A0A0A8Z4R1"/>
<protein>
    <submittedName>
        <fullName evidence="1">ATTAP1</fullName>
    </submittedName>
</protein>